<comment type="similarity">
    <text evidence="16">Belongs to the SEDS family. FtsW subfamily.</text>
</comment>
<reference evidence="22 23" key="1">
    <citation type="journal article" date="2016" name="Nat. Commun.">
        <title>Thousands of microbial genomes shed light on interconnected biogeochemical processes in an aquifer system.</title>
        <authorList>
            <person name="Anantharaman K."/>
            <person name="Brown C.T."/>
            <person name="Hug L.A."/>
            <person name="Sharon I."/>
            <person name="Castelle C.J."/>
            <person name="Probst A.J."/>
            <person name="Thomas B.C."/>
            <person name="Singh A."/>
            <person name="Wilkins M.J."/>
            <person name="Karaoz U."/>
            <person name="Brodie E.L."/>
            <person name="Williams K.H."/>
            <person name="Hubbard S.S."/>
            <person name="Banfield J.F."/>
        </authorList>
    </citation>
    <scope>NUCLEOTIDE SEQUENCE [LARGE SCALE GENOMIC DNA]</scope>
</reference>
<evidence type="ECO:0000256" key="3">
    <source>
        <dbReference type="ARBA" id="ARBA00022475"/>
    </source>
</evidence>
<feature type="transmembrane region" description="Helical" evidence="21">
    <location>
        <begin position="71"/>
        <end position="93"/>
    </location>
</feature>
<dbReference type="EMBL" id="MHIB01000037">
    <property type="protein sequence ID" value="OGY43460.1"/>
    <property type="molecule type" value="Genomic_DNA"/>
</dbReference>
<proteinExistence type="inferred from homology"/>
<keyword evidence="3" id="KW-1003">Cell membrane</keyword>
<evidence type="ECO:0000256" key="20">
    <source>
        <dbReference type="ARBA" id="ARBA00049902"/>
    </source>
</evidence>
<evidence type="ECO:0000256" key="7">
    <source>
        <dbReference type="ARBA" id="ARBA00022692"/>
    </source>
</evidence>
<evidence type="ECO:0000256" key="1">
    <source>
        <dbReference type="ARBA" id="ARBA00004651"/>
    </source>
</evidence>
<evidence type="ECO:0000256" key="15">
    <source>
        <dbReference type="ARBA" id="ARBA00033270"/>
    </source>
</evidence>
<dbReference type="GO" id="GO:0005886">
    <property type="term" value="C:plasma membrane"/>
    <property type="evidence" value="ECO:0007669"/>
    <property type="project" value="UniProtKB-SubCell"/>
</dbReference>
<dbReference type="AlphaFoldDB" id="A0A1G1XV36"/>
<comment type="pathway">
    <text evidence="2">Cell wall biogenesis; peptidoglycan biosynthesis.</text>
</comment>
<feature type="transmembrane region" description="Helical" evidence="21">
    <location>
        <begin position="138"/>
        <end position="157"/>
    </location>
</feature>
<keyword evidence="11 21" id="KW-0472">Membrane</keyword>
<feature type="transmembrane region" description="Helical" evidence="21">
    <location>
        <begin position="309"/>
        <end position="331"/>
    </location>
</feature>
<gene>
    <name evidence="22" type="ORF">A2729_04530</name>
</gene>
<accession>A0A1G1XV36</accession>
<protein>
    <recommendedName>
        <fullName evidence="17">Probable peptidoglycan glycosyltransferase FtsW</fullName>
        <ecNumber evidence="19">2.4.99.28</ecNumber>
    </recommendedName>
    <alternativeName>
        <fullName evidence="18">Cell division protein FtsW</fullName>
    </alternativeName>
    <alternativeName>
        <fullName evidence="15">Cell wall polymerase</fullName>
    </alternativeName>
    <alternativeName>
        <fullName evidence="14">Peptidoglycan polymerase</fullName>
    </alternativeName>
</protein>
<keyword evidence="4 22" id="KW-0132">Cell division</keyword>
<dbReference type="GO" id="GO:0015648">
    <property type="term" value="F:lipid-linked peptidoglycan transporter activity"/>
    <property type="evidence" value="ECO:0007669"/>
    <property type="project" value="TreeGrafter"/>
</dbReference>
<name>A0A1G1XV36_9BACT</name>
<evidence type="ECO:0000313" key="22">
    <source>
        <dbReference type="EMBL" id="OGY43460.1"/>
    </source>
</evidence>
<dbReference type="GO" id="GO:0051301">
    <property type="term" value="P:cell division"/>
    <property type="evidence" value="ECO:0007669"/>
    <property type="project" value="UniProtKB-KW"/>
</dbReference>
<feature type="transmembrane region" description="Helical" evidence="21">
    <location>
        <begin position="38"/>
        <end position="59"/>
    </location>
</feature>
<evidence type="ECO:0000256" key="2">
    <source>
        <dbReference type="ARBA" id="ARBA00004752"/>
    </source>
</evidence>
<comment type="caution">
    <text evidence="22">The sequence shown here is derived from an EMBL/GenBank/DDBJ whole genome shotgun (WGS) entry which is preliminary data.</text>
</comment>
<dbReference type="GO" id="GO:0071555">
    <property type="term" value="P:cell wall organization"/>
    <property type="evidence" value="ECO:0007669"/>
    <property type="project" value="UniProtKB-KW"/>
</dbReference>
<dbReference type="STRING" id="1797532.A2729_04530"/>
<dbReference type="EC" id="2.4.99.28" evidence="19"/>
<keyword evidence="10 21" id="KW-1133">Transmembrane helix</keyword>
<evidence type="ECO:0000256" key="6">
    <source>
        <dbReference type="ARBA" id="ARBA00022679"/>
    </source>
</evidence>
<dbReference type="PROSITE" id="PS00428">
    <property type="entry name" value="FTSW_RODA_SPOVE"/>
    <property type="match status" value="1"/>
</dbReference>
<dbReference type="PANTHER" id="PTHR30474">
    <property type="entry name" value="CELL CYCLE PROTEIN"/>
    <property type="match status" value="1"/>
</dbReference>
<keyword evidence="5" id="KW-0328">Glycosyltransferase</keyword>
<keyword evidence="6" id="KW-0808">Transferase</keyword>
<keyword evidence="13" id="KW-0961">Cell wall biogenesis/degradation</keyword>
<evidence type="ECO:0000256" key="19">
    <source>
        <dbReference type="ARBA" id="ARBA00044770"/>
    </source>
</evidence>
<dbReference type="InterPro" id="IPR018365">
    <property type="entry name" value="Cell_cycle_FtsW-rel_CS"/>
</dbReference>
<keyword evidence="9" id="KW-0573">Peptidoglycan synthesis</keyword>
<evidence type="ECO:0000256" key="18">
    <source>
        <dbReference type="ARBA" id="ARBA00041418"/>
    </source>
</evidence>
<evidence type="ECO:0000313" key="23">
    <source>
        <dbReference type="Proteomes" id="UP000178930"/>
    </source>
</evidence>
<keyword evidence="8" id="KW-0133">Cell shape</keyword>
<evidence type="ECO:0000256" key="17">
    <source>
        <dbReference type="ARBA" id="ARBA00041185"/>
    </source>
</evidence>
<evidence type="ECO:0000256" key="9">
    <source>
        <dbReference type="ARBA" id="ARBA00022984"/>
    </source>
</evidence>
<dbReference type="InterPro" id="IPR001182">
    <property type="entry name" value="FtsW/RodA"/>
</dbReference>
<dbReference type="Proteomes" id="UP000178930">
    <property type="component" value="Unassembled WGS sequence"/>
</dbReference>
<feature type="transmembrane region" description="Helical" evidence="21">
    <location>
        <begin position="263"/>
        <end position="288"/>
    </location>
</feature>
<evidence type="ECO:0000256" key="8">
    <source>
        <dbReference type="ARBA" id="ARBA00022960"/>
    </source>
</evidence>
<dbReference type="GO" id="GO:0032153">
    <property type="term" value="C:cell division site"/>
    <property type="evidence" value="ECO:0007669"/>
    <property type="project" value="TreeGrafter"/>
</dbReference>
<evidence type="ECO:0000256" key="12">
    <source>
        <dbReference type="ARBA" id="ARBA00023306"/>
    </source>
</evidence>
<evidence type="ECO:0000256" key="21">
    <source>
        <dbReference type="SAM" id="Phobius"/>
    </source>
</evidence>
<feature type="transmembrane region" description="Helical" evidence="21">
    <location>
        <begin position="162"/>
        <end position="179"/>
    </location>
</feature>
<evidence type="ECO:0000256" key="5">
    <source>
        <dbReference type="ARBA" id="ARBA00022676"/>
    </source>
</evidence>
<dbReference type="Pfam" id="PF01098">
    <property type="entry name" value="FTSW_RODA_SPOVE"/>
    <property type="match status" value="1"/>
</dbReference>
<evidence type="ECO:0000256" key="11">
    <source>
        <dbReference type="ARBA" id="ARBA00023136"/>
    </source>
</evidence>
<evidence type="ECO:0000256" key="4">
    <source>
        <dbReference type="ARBA" id="ARBA00022618"/>
    </source>
</evidence>
<feature type="transmembrane region" description="Helical" evidence="21">
    <location>
        <begin position="337"/>
        <end position="358"/>
    </location>
</feature>
<evidence type="ECO:0000256" key="14">
    <source>
        <dbReference type="ARBA" id="ARBA00032370"/>
    </source>
</evidence>
<keyword evidence="12" id="KW-0131">Cell cycle</keyword>
<dbReference type="GO" id="GO:0009252">
    <property type="term" value="P:peptidoglycan biosynthetic process"/>
    <property type="evidence" value="ECO:0007669"/>
    <property type="project" value="UniProtKB-KW"/>
</dbReference>
<organism evidence="22 23">
    <name type="scientific">Candidatus Buchananbacteria bacterium RIFCSPHIGHO2_01_FULL_39_14</name>
    <dbReference type="NCBI Taxonomy" id="1797532"/>
    <lineage>
        <taxon>Bacteria</taxon>
        <taxon>Candidatus Buchananiibacteriota</taxon>
    </lineage>
</organism>
<feature type="transmembrane region" description="Helical" evidence="21">
    <location>
        <begin position="6"/>
        <end position="26"/>
    </location>
</feature>
<dbReference type="NCBIfam" id="TIGR02614">
    <property type="entry name" value="ftsW"/>
    <property type="match status" value="1"/>
</dbReference>
<comment type="catalytic activity">
    <reaction evidence="20">
        <text>[GlcNAc-(1-&gt;4)-Mur2Ac(oyl-L-Ala-gamma-D-Glu-L-Lys-D-Ala-D-Ala)](n)-di-trans,octa-cis-undecaprenyl diphosphate + beta-D-GlcNAc-(1-&gt;4)-Mur2Ac(oyl-L-Ala-gamma-D-Glu-L-Lys-D-Ala-D-Ala)-di-trans,octa-cis-undecaprenyl diphosphate = [GlcNAc-(1-&gt;4)-Mur2Ac(oyl-L-Ala-gamma-D-Glu-L-Lys-D-Ala-D-Ala)](n+1)-di-trans,octa-cis-undecaprenyl diphosphate + di-trans,octa-cis-undecaprenyl diphosphate + H(+)</text>
        <dbReference type="Rhea" id="RHEA:23708"/>
        <dbReference type="Rhea" id="RHEA-COMP:9602"/>
        <dbReference type="Rhea" id="RHEA-COMP:9603"/>
        <dbReference type="ChEBI" id="CHEBI:15378"/>
        <dbReference type="ChEBI" id="CHEBI:58405"/>
        <dbReference type="ChEBI" id="CHEBI:60033"/>
        <dbReference type="ChEBI" id="CHEBI:78435"/>
        <dbReference type="EC" id="2.4.99.28"/>
    </reaction>
</comment>
<keyword evidence="7 21" id="KW-0812">Transmembrane</keyword>
<dbReference type="GO" id="GO:0008360">
    <property type="term" value="P:regulation of cell shape"/>
    <property type="evidence" value="ECO:0007669"/>
    <property type="project" value="UniProtKB-KW"/>
</dbReference>
<evidence type="ECO:0000256" key="10">
    <source>
        <dbReference type="ARBA" id="ARBA00022989"/>
    </source>
</evidence>
<comment type="subcellular location">
    <subcellularLocation>
        <location evidence="1">Cell membrane</location>
        <topology evidence="1">Multi-pass membrane protein</topology>
    </subcellularLocation>
</comment>
<evidence type="ECO:0000256" key="13">
    <source>
        <dbReference type="ARBA" id="ARBA00023316"/>
    </source>
</evidence>
<feature type="transmembrane region" description="Helical" evidence="21">
    <location>
        <begin position="185"/>
        <end position="202"/>
    </location>
</feature>
<dbReference type="PANTHER" id="PTHR30474:SF2">
    <property type="entry name" value="PEPTIDOGLYCAN GLYCOSYLTRANSFERASE FTSW-RELATED"/>
    <property type="match status" value="1"/>
</dbReference>
<dbReference type="GO" id="GO:0008955">
    <property type="term" value="F:peptidoglycan glycosyltransferase activity"/>
    <property type="evidence" value="ECO:0007669"/>
    <property type="project" value="UniProtKB-EC"/>
</dbReference>
<sequence length="363" mass="39930">MGKPDLVLLGTIFVILIFGLVMLTSASSIKSYREFNSTYYLFFHQIIFGLLPGTILFFWLSRVSYHLWEKYSVLFFILSLIILGLVFIPGLSLEIGETKSWLKIFGASVQPSEIIKLFLILSLAGWFSYRGREKNQDFWNGLIPFVFILGLISLPIALQPDLGTLVVVAVIALSIYFVAGAKISHLLGLAAVGLGLFGILIFQTPYRAERLMTFLNPELDPQGIGYQINQALLAVGSGGFFGLGFGQSRQKFAYLPEVIGDSIFAIIAEELGFIISLSLIFLLVFFAYRGLKLARGINDEYGKLIVTGIIAWFIFQSFFNIAVMIGLMPLTGIPLPFVSYGGTALATLLAATGILANISRQAS</sequence>
<feature type="transmembrane region" description="Helical" evidence="21">
    <location>
        <begin position="114"/>
        <end position="132"/>
    </location>
</feature>
<dbReference type="InterPro" id="IPR013437">
    <property type="entry name" value="FtsW"/>
</dbReference>
<evidence type="ECO:0000256" key="16">
    <source>
        <dbReference type="ARBA" id="ARBA00038053"/>
    </source>
</evidence>